<gene>
    <name evidence="1" type="ORF">GGX14DRAFT_481176</name>
</gene>
<evidence type="ECO:0008006" key="3">
    <source>
        <dbReference type="Google" id="ProtNLM"/>
    </source>
</evidence>
<evidence type="ECO:0000313" key="2">
    <source>
        <dbReference type="Proteomes" id="UP001219525"/>
    </source>
</evidence>
<comment type="caution">
    <text evidence="1">The sequence shown here is derived from an EMBL/GenBank/DDBJ whole genome shotgun (WGS) entry which is preliminary data.</text>
</comment>
<dbReference type="EMBL" id="JARJCW010000130">
    <property type="protein sequence ID" value="KAJ7191631.1"/>
    <property type="molecule type" value="Genomic_DNA"/>
</dbReference>
<keyword evidence="2" id="KW-1185">Reference proteome</keyword>
<proteinExistence type="predicted"/>
<dbReference type="Proteomes" id="UP001219525">
    <property type="component" value="Unassembled WGS sequence"/>
</dbReference>
<sequence length="293" mass="33847">MSHILTLSPELHLSIISHLSLSHKRRLRPVCQIFNRLLIFDLPFEQLKAARKENTIFLVENAREGKLGFEPFIIMDVRKVYSDTNKSRSRVSGKPAFPKRRLLLDIYYPKFMRNKDENEYEEEGRTENDWEIRIEMEQLNLDSSNTLLESSYVVESVNYESLRGKLLRASAARLRSRFGCPECDDSRNVCPGCGGFYGRFPDLSCGCGWPMPCPVCIGYEVASEAKDILIHRRDPEDDPTGLEELWVEIIDMLEKEKNPMPPLEYDIWFSGFFNRLAKAPASLDPVQDDSDQE</sequence>
<name>A0AAD6USX6_9AGAR</name>
<protein>
    <recommendedName>
        <fullName evidence="3">F-box domain-containing protein</fullName>
    </recommendedName>
</protein>
<reference evidence="1" key="1">
    <citation type="submission" date="2023-03" db="EMBL/GenBank/DDBJ databases">
        <title>Massive genome expansion in bonnet fungi (Mycena s.s.) driven by repeated elements and novel gene families across ecological guilds.</title>
        <authorList>
            <consortium name="Lawrence Berkeley National Laboratory"/>
            <person name="Harder C.B."/>
            <person name="Miyauchi S."/>
            <person name="Viragh M."/>
            <person name="Kuo A."/>
            <person name="Thoen E."/>
            <person name="Andreopoulos B."/>
            <person name="Lu D."/>
            <person name="Skrede I."/>
            <person name="Drula E."/>
            <person name="Henrissat B."/>
            <person name="Morin E."/>
            <person name="Kohler A."/>
            <person name="Barry K."/>
            <person name="LaButti K."/>
            <person name="Morin E."/>
            <person name="Salamov A."/>
            <person name="Lipzen A."/>
            <person name="Mereny Z."/>
            <person name="Hegedus B."/>
            <person name="Baldrian P."/>
            <person name="Stursova M."/>
            <person name="Weitz H."/>
            <person name="Taylor A."/>
            <person name="Grigoriev I.V."/>
            <person name="Nagy L.G."/>
            <person name="Martin F."/>
            <person name="Kauserud H."/>
        </authorList>
    </citation>
    <scope>NUCLEOTIDE SEQUENCE</scope>
    <source>
        <strain evidence="1">9144</strain>
    </source>
</reference>
<accession>A0AAD6USX6</accession>
<evidence type="ECO:0000313" key="1">
    <source>
        <dbReference type="EMBL" id="KAJ7191631.1"/>
    </source>
</evidence>
<dbReference type="AlphaFoldDB" id="A0AAD6USX6"/>
<organism evidence="1 2">
    <name type="scientific">Mycena pura</name>
    <dbReference type="NCBI Taxonomy" id="153505"/>
    <lineage>
        <taxon>Eukaryota</taxon>
        <taxon>Fungi</taxon>
        <taxon>Dikarya</taxon>
        <taxon>Basidiomycota</taxon>
        <taxon>Agaricomycotina</taxon>
        <taxon>Agaricomycetes</taxon>
        <taxon>Agaricomycetidae</taxon>
        <taxon>Agaricales</taxon>
        <taxon>Marasmiineae</taxon>
        <taxon>Mycenaceae</taxon>
        <taxon>Mycena</taxon>
    </lineage>
</organism>